<dbReference type="EMBL" id="AP027729">
    <property type="protein sequence ID" value="BDZ43756.1"/>
    <property type="molecule type" value="Genomic_DNA"/>
</dbReference>
<sequence>MSSGDELDGSTRERVLNHVVTDGPVSAADLARTLGLTPAGVRRHLGLLEAEALISEYRTPHGDGSRGRPARRFVATTRGQSELSAAYPDLASQALRFLAESAGSEAVETFARARLDEFVQRNSAAIDADDVAGRARQLTQVLADEGFASSLRPVPGGFALQLCQGHCPVQRVAEEFPQLCEAEAEAFSRLLGSHVQRLATLAGGGHACTTNVPIPRTASGDPSDGPADRAADPAAQLPRPPQAPGTRKD</sequence>
<dbReference type="InterPro" id="IPR036390">
    <property type="entry name" value="WH_DNA-bd_sf"/>
</dbReference>
<reference evidence="3" key="1">
    <citation type="journal article" date="2019" name="Int. J. Syst. Evol. Microbiol.">
        <title>The Global Catalogue of Microorganisms (GCM) 10K type strain sequencing project: providing services to taxonomists for standard genome sequencing and annotation.</title>
        <authorList>
            <consortium name="The Broad Institute Genomics Platform"/>
            <consortium name="The Broad Institute Genome Sequencing Center for Infectious Disease"/>
            <person name="Wu L."/>
            <person name="Ma J."/>
        </authorList>
    </citation>
    <scope>NUCLEOTIDE SEQUENCE [LARGE SCALE GENOMIC DNA]</scope>
    <source>
        <strain evidence="3">NBRC 108565</strain>
    </source>
</reference>
<dbReference type="InterPro" id="IPR011991">
    <property type="entry name" value="ArsR-like_HTH"/>
</dbReference>
<dbReference type="SUPFAM" id="SSF46785">
    <property type="entry name" value="Winged helix' DNA-binding domain"/>
    <property type="match status" value="1"/>
</dbReference>
<keyword evidence="3" id="KW-1185">Reference proteome</keyword>
<gene>
    <name evidence="2" type="ORF">GCM10025865_30550</name>
</gene>
<dbReference type="Gene3D" id="1.10.10.10">
    <property type="entry name" value="Winged helix-like DNA-binding domain superfamily/Winged helix DNA-binding domain"/>
    <property type="match status" value="1"/>
</dbReference>
<accession>A0ABM8G6Q6</accession>
<evidence type="ECO:0008006" key="4">
    <source>
        <dbReference type="Google" id="ProtNLM"/>
    </source>
</evidence>
<feature type="region of interest" description="Disordered" evidence="1">
    <location>
        <begin position="212"/>
        <end position="249"/>
    </location>
</feature>
<evidence type="ECO:0000313" key="3">
    <source>
        <dbReference type="Proteomes" id="UP001321475"/>
    </source>
</evidence>
<dbReference type="InterPro" id="IPR036388">
    <property type="entry name" value="WH-like_DNA-bd_sf"/>
</dbReference>
<name>A0ABM8G6Q6_9CELL</name>
<proteinExistence type="predicted"/>
<dbReference type="Pfam" id="PF12840">
    <property type="entry name" value="HTH_20"/>
    <property type="match status" value="1"/>
</dbReference>
<organism evidence="2 3">
    <name type="scientific">Paraoerskovia sediminicola</name>
    <dbReference type="NCBI Taxonomy" id="1138587"/>
    <lineage>
        <taxon>Bacteria</taxon>
        <taxon>Bacillati</taxon>
        <taxon>Actinomycetota</taxon>
        <taxon>Actinomycetes</taxon>
        <taxon>Micrococcales</taxon>
        <taxon>Cellulomonadaceae</taxon>
        <taxon>Paraoerskovia</taxon>
    </lineage>
</organism>
<evidence type="ECO:0000256" key="1">
    <source>
        <dbReference type="SAM" id="MobiDB-lite"/>
    </source>
</evidence>
<protein>
    <recommendedName>
        <fullName evidence="4">Transcriptional regulator</fullName>
    </recommendedName>
</protein>
<dbReference type="CDD" id="cd00090">
    <property type="entry name" value="HTH_ARSR"/>
    <property type="match status" value="1"/>
</dbReference>
<dbReference type="Proteomes" id="UP001321475">
    <property type="component" value="Chromosome"/>
</dbReference>
<evidence type="ECO:0000313" key="2">
    <source>
        <dbReference type="EMBL" id="BDZ43756.1"/>
    </source>
</evidence>